<evidence type="ECO:0000256" key="4">
    <source>
        <dbReference type="RuleBase" id="RU362057"/>
    </source>
</evidence>
<dbReference type="Gene3D" id="3.40.50.2000">
    <property type="entry name" value="Glycogen Phosphorylase B"/>
    <property type="match status" value="2"/>
</dbReference>
<dbReference type="GeneID" id="107413060"/>
<dbReference type="InterPro" id="IPR058980">
    <property type="entry name" value="Glyco_transf_N"/>
</dbReference>
<dbReference type="FunFam" id="3.40.50.2000:FF:000060">
    <property type="entry name" value="Glycosyltransferase"/>
    <property type="match status" value="1"/>
</dbReference>
<comment type="similarity">
    <text evidence="1 3">Belongs to the UDP-glycosyltransferase family.</text>
</comment>
<evidence type="ECO:0000259" key="5">
    <source>
        <dbReference type="Pfam" id="PF26168"/>
    </source>
</evidence>
<dbReference type="PROSITE" id="PS00375">
    <property type="entry name" value="UDPGT"/>
    <property type="match status" value="1"/>
</dbReference>
<keyword evidence="3" id="KW-0328">Glycosyltransferase</keyword>
<keyword evidence="2 3" id="KW-0808">Transferase</keyword>
<dbReference type="InParanoid" id="A0A6P3ZDY1"/>
<protein>
    <recommendedName>
        <fullName evidence="4">Glycosyltransferase</fullName>
        <ecNumber evidence="4">2.4.1.-</ecNumber>
    </recommendedName>
</protein>
<sequence>MVDATKRSVKVLMLPWLAHGHISPFLELAKKLTLTHRNFHIYLCSSPVNLDSIKSKLLFDPKLINSIELVELHLPELPELPPQNHTTKGLPPHLLPTLMKAFELTKSNLFNILETLKPDFIIHDFLPSWVPHLASSLNIPNIAFITSGASIICFSFHFQKNTIDEFPFPEICLDSLIQEFNRMRESSLINNTGGDPHQFYNRSCKIILIKSFRELEGKYMDYLSSSFGKKIVPVGPLVPDPVDDDEGIDIIKWLDKKEKSSTIFVSFGTECYLSKEDLEEMAHGLELSKVNFIWVVRFPEGEKVKLEDALPKGYLERVRDRGMIVENWAPQVKILNHPSIGGFLSHCGWGSFMESIKFGVPIIAMPMQFDQPLNARLAEICGIGLEIKRSKNNGGIEREVVAKVIEEVVVEERGVNIRKKTREMSDHIRMKGEEEIDGVVEELLKLNL</sequence>
<dbReference type="InterPro" id="IPR002213">
    <property type="entry name" value="UDP_glucos_trans"/>
</dbReference>
<organism evidence="6 7">
    <name type="scientific">Ziziphus jujuba</name>
    <name type="common">Chinese jujube</name>
    <name type="synonym">Ziziphus sativa</name>
    <dbReference type="NCBI Taxonomy" id="326968"/>
    <lineage>
        <taxon>Eukaryota</taxon>
        <taxon>Viridiplantae</taxon>
        <taxon>Streptophyta</taxon>
        <taxon>Embryophyta</taxon>
        <taxon>Tracheophyta</taxon>
        <taxon>Spermatophyta</taxon>
        <taxon>Magnoliopsida</taxon>
        <taxon>eudicotyledons</taxon>
        <taxon>Gunneridae</taxon>
        <taxon>Pentapetalae</taxon>
        <taxon>rosids</taxon>
        <taxon>fabids</taxon>
        <taxon>Rosales</taxon>
        <taxon>Rhamnaceae</taxon>
        <taxon>Paliureae</taxon>
        <taxon>Ziziphus</taxon>
    </lineage>
</organism>
<dbReference type="Pfam" id="PF00201">
    <property type="entry name" value="UDPGT"/>
    <property type="match status" value="1"/>
</dbReference>
<dbReference type="KEGG" id="zju:107413060"/>
<accession>A0A6P3ZDY1</accession>
<dbReference type="SMR" id="A0A6P3ZDY1"/>
<dbReference type="CDD" id="cd03784">
    <property type="entry name" value="GT1_Gtf-like"/>
    <property type="match status" value="1"/>
</dbReference>
<feature type="domain" description="Glycosyltransferase N-terminal" evidence="5">
    <location>
        <begin position="8"/>
        <end position="239"/>
    </location>
</feature>
<proteinExistence type="inferred from homology"/>
<dbReference type="SUPFAM" id="SSF53756">
    <property type="entry name" value="UDP-Glycosyltransferase/glycogen phosphorylase"/>
    <property type="match status" value="1"/>
</dbReference>
<name>A0A6P3ZDY1_ZIZJJ</name>
<dbReference type="GO" id="GO:0008194">
    <property type="term" value="F:UDP-glycosyltransferase activity"/>
    <property type="evidence" value="ECO:0007669"/>
    <property type="project" value="InterPro"/>
</dbReference>
<reference evidence="7" key="1">
    <citation type="submission" date="2025-08" db="UniProtKB">
        <authorList>
            <consortium name="RefSeq"/>
        </authorList>
    </citation>
    <scope>IDENTIFICATION</scope>
    <source>
        <tissue evidence="7">Seedling</tissue>
    </source>
</reference>
<dbReference type="AlphaFoldDB" id="A0A6P3ZDY1"/>
<gene>
    <name evidence="7" type="primary">LOC107413060</name>
</gene>
<evidence type="ECO:0000256" key="3">
    <source>
        <dbReference type="RuleBase" id="RU003718"/>
    </source>
</evidence>
<dbReference type="EC" id="2.4.1.-" evidence="4"/>
<keyword evidence="6" id="KW-1185">Reference proteome</keyword>
<dbReference type="RefSeq" id="XP_015876405.3">
    <property type="nucleotide sequence ID" value="XM_016020919.4"/>
</dbReference>
<evidence type="ECO:0000256" key="1">
    <source>
        <dbReference type="ARBA" id="ARBA00009995"/>
    </source>
</evidence>
<dbReference type="Pfam" id="PF26168">
    <property type="entry name" value="Glyco_transf_N"/>
    <property type="match status" value="1"/>
</dbReference>
<evidence type="ECO:0000256" key="2">
    <source>
        <dbReference type="ARBA" id="ARBA00022679"/>
    </source>
</evidence>
<dbReference type="PANTHER" id="PTHR48044">
    <property type="entry name" value="GLYCOSYLTRANSFERASE"/>
    <property type="match status" value="1"/>
</dbReference>
<evidence type="ECO:0000313" key="7">
    <source>
        <dbReference type="RefSeq" id="XP_015876405.3"/>
    </source>
</evidence>
<evidence type="ECO:0000313" key="6">
    <source>
        <dbReference type="Proteomes" id="UP001652623"/>
    </source>
</evidence>
<dbReference type="InterPro" id="IPR035595">
    <property type="entry name" value="UDP_glycos_trans_CS"/>
</dbReference>
<dbReference type="GO" id="GO:1901137">
    <property type="term" value="P:carbohydrate derivative biosynthetic process"/>
    <property type="evidence" value="ECO:0007669"/>
    <property type="project" value="UniProtKB-ARBA"/>
</dbReference>
<dbReference type="PANTHER" id="PTHR48044:SF29">
    <property type="entry name" value="GLYCOSYLTRANSFERASE"/>
    <property type="match status" value="1"/>
</dbReference>
<dbReference type="Proteomes" id="UP001652623">
    <property type="component" value="Chromosome 8"/>
</dbReference>